<evidence type="ECO:0008006" key="4">
    <source>
        <dbReference type="Google" id="ProtNLM"/>
    </source>
</evidence>
<protein>
    <recommendedName>
        <fullName evidence="4">DUF998 domain-containing protein</fullName>
    </recommendedName>
</protein>
<feature type="transmembrane region" description="Helical" evidence="1">
    <location>
        <begin position="63"/>
        <end position="80"/>
    </location>
</feature>
<name>A0ABT0J6P2_9MICO</name>
<dbReference type="EMBL" id="JALQCY010000005">
    <property type="protein sequence ID" value="MCK9795167.1"/>
    <property type="molecule type" value="Genomic_DNA"/>
</dbReference>
<feature type="transmembrane region" description="Helical" evidence="1">
    <location>
        <begin position="169"/>
        <end position="189"/>
    </location>
</feature>
<keyword evidence="1" id="KW-0472">Membrane</keyword>
<accession>A0ABT0J6P2</accession>
<reference evidence="2 3" key="1">
    <citation type="submission" date="2022-02" db="EMBL/GenBank/DDBJ databases">
        <title>The car tank lid bacteriome: a reservoir of bacteria with potential in bioremediation of fuel.</title>
        <authorList>
            <person name="Vidal-Verdu A."/>
            <person name="Gomez-Martinez D."/>
            <person name="Latorre-Perez A."/>
            <person name="Pereto J."/>
            <person name="Porcar M."/>
        </authorList>
    </citation>
    <scope>NUCLEOTIDE SEQUENCE [LARGE SCALE GENOMIC DNA]</scope>
    <source>
        <strain evidence="2 3">4D.3</strain>
    </source>
</reference>
<keyword evidence="3" id="KW-1185">Reference proteome</keyword>
<dbReference type="Proteomes" id="UP001651050">
    <property type="component" value="Unassembled WGS sequence"/>
</dbReference>
<evidence type="ECO:0000256" key="1">
    <source>
        <dbReference type="SAM" id="Phobius"/>
    </source>
</evidence>
<evidence type="ECO:0000313" key="2">
    <source>
        <dbReference type="EMBL" id="MCK9795167.1"/>
    </source>
</evidence>
<keyword evidence="1" id="KW-0812">Transmembrane</keyword>
<feature type="transmembrane region" description="Helical" evidence="1">
    <location>
        <begin position="138"/>
        <end position="157"/>
    </location>
</feature>
<feature type="transmembrane region" description="Helical" evidence="1">
    <location>
        <begin position="92"/>
        <end position="110"/>
    </location>
</feature>
<evidence type="ECO:0000313" key="3">
    <source>
        <dbReference type="Proteomes" id="UP001651050"/>
    </source>
</evidence>
<comment type="caution">
    <text evidence="2">The sequence shown here is derived from an EMBL/GenBank/DDBJ whole genome shotgun (WGS) entry which is preliminary data.</text>
</comment>
<feature type="transmembrane region" description="Helical" evidence="1">
    <location>
        <begin position="201"/>
        <end position="225"/>
    </location>
</feature>
<gene>
    <name evidence="2" type="ORF">M1843_15560</name>
</gene>
<sequence>MPPAHAPARAPLPRRTRRAALVGVACTLLVTLALVTGDLLYRLDDGVATDPSSPWKIDEDRSVAELVASAALLVAAALLARRARTLPQSPVLAAWAAVLLLVVADDLLRIHETVGGAVASRAGLTEAFGLDPQGWGELAVWGVLGAVSLAVLVATFLRSGPTARRVSWWLLGCVGVLGLAAVGVDMLAIVVEPFVAGDVSWVVAMLESAGELVAAGLFLTVAWCFHRATATVPAPSPEAVAVPA</sequence>
<proteinExistence type="predicted"/>
<dbReference type="RefSeq" id="WP_416345021.1">
    <property type="nucleotide sequence ID" value="NZ_JALQCY010000005.1"/>
</dbReference>
<organism evidence="2 3">
    <name type="scientific">Isoptericola peretonis</name>
    <dbReference type="NCBI Taxonomy" id="2918523"/>
    <lineage>
        <taxon>Bacteria</taxon>
        <taxon>Bacillati</taxon>
        <taxon>Actinomycetota</taxon>
        <taxon>Actinomycetes</taxon>
        <taxon>Micrococcales</taxon>
        <taxon>Promicromonosporaceae</taxon>
        <taxon>Isoptericola</taxon>
    </lineage>
</organism>
<feature type="transmembrane region" description="Helical" evidence="1">
    <location>
        <begin position="20"/>
        <end position="43"/>
    </location>
</feature>
<keyword evidence="1" id="KW-1133">Transmembrane helix</keyword>